<reference evidence="1 2" key="1">
    <citation type="journal article" date="2010" name="Stand. Genomic Sci.">
        <title>Complete genome sequence of Meiothermus silvanus type strain (VI-R2).</title>
        <authorList>
            <person name="Sikorski J."/>
            <person name="Tindall B.J."/>
            <person name="Lowry S."/>
            <person name="Lucas S."/>
            <person name="Nolan M."/>
            <person name="Copeland A."/>
            <person name="Glavina Del Rio T."/>
            <person name="Tice H."/>
            <person name="Cheng J.F."/>
            <person name="Han C."/>
            <person name="Pitluck S."/>
            <person name="Liolios K."/>
            <person name="Ivanova N."/>
            <person name="Mavromatis K."/>
            <person name="Mikhailova N."/>
            <person name="Pati A."/>
            <person name="Goodwin L."/>
            <person name="Chen A."/>
            <person name="Palaniappan K."/>
            <person name="Land M."/>
            <person name="Hauser L."/>
            <person name="Chang Y.J."/>
            <person name="Jeffries C.D."/>
            <person name="Rohde M."/>
            <person name="Goker M."/>
            <person name="Woyke T."/>
            <person name="Bristow J."/>
            <person name="Eisen J.A."/>
            <person name="Markowitz V."/>
            <person name="Hugenholtz P."/>
            <person name="Kyrpides N.C."/>
            <person name="Klenk H.P."/>
            <person name="Lapidus A."/>
        </authorList>
    </citation>
    <scope>NUCLEOTIDE SEQUENCE [LARGE SCALE GENOMIC DNA]</scope>
    <source>
        <strain evidence="2">ATCC 700542 / DSM 9946 / VI-R2</strain>
    </source>
</reference>
<gene>
    <name evidence="1" type="ordered locus">Mesil_3021</name>
</gene>
<dbReference type="HOGENOM" id="CLU_125317_2_0_0"/>
<dbReference type="InterPro" id="IPR005500">
    <property type="entry name" value="DUF309"/>
</dbReference>
<evidence type="ECO:0000313" key="2">
    <source>
        <dbReference type="Proteomes" id="UP000001916"/>
    </source>
</evidence>
<dbReference type="SUPFAM" id="SSF140663">
    <property type="entry name" value="TTHA0068-like"/>
    <property type="match status" value="1"/>
</dbReference>
<dbReference type="AlphaFoldDB" id="D7BDN9"/>
<protein>
    <recommendedName>
        <fullName evidence="3">DUF309 domain-containing protein</fullName>
    </recommendedName>
</protein>
<dbReference type="STRING" id="526227.Mesil_3021"/>
<sequence length="110" mass="12729">MHLLETPEFVTALELWRQGEYWEVHEALEPLWMRLRGPEREFTQGVILLAAALHKAKSSPSGGWRNFTKAVRHLEVIPPTYQGVRVAELIEEVRAALRDPERAPAFPYLR</sequence>
<keyword evidence="2" id="KW-1185">Reference proteome</keyword>
<dbReference type="eggNOG" id="COG1547">
    <property type="taxonomic scope" value="Bacteria"/>
</dbReference>
<dbReference type="KEGG" id="msv:Mesil_3021"/>
<proteinExistence type="predicted"/>
<name>D7BDN9_ALLS1</name>
<evidence type="ECO:0008006" key="3">
    <source>
        <dbReference type="Google" id="ProtNLM"/>
    </source>
</evidence>
<dbReference type="Gene3D" id="1.10.3450.10">
    <property type="entry name" value="TTHA0068-like"/>
    <property type="match status" value="1"/>
</dbReference>
<organism evidence="1 2">
    <name type="scientific">Allomeiothermus silvanus (strain ATCC 700542 / DSM 9946 / NBRC 106475 / NCIMB 13440 / VI-R2)</name>
    <name type="common">Thermus silvanus</name>
    <dbReference type="NCBI Taxonomy" id="526227"/>
    <lineage>
        <taxon>Bacteria</taxon>
        <taxon>Thermotogati</taxon>
        <taxon>Deinococcota</taxon>
        <taxon>Deinococci</taxon>
        <taxon>Thermales</taxon>
        <taxon>Thermaceae</taxon>
        <taxon>Allomeiothermus</taxon>
    </lineage>
</organism>
<dbReference type="Pfam" id="PF03745">
    <property type="entry name" value="DUF309"/>
    <property type="match status" value="1"/>
</dbReference>
<evidence type="ECO:0000313" key="1">
    <source>
        <dbReference type="EMBL" id="ADH64859.1"/>
    </source>
</evidence>
<dbReference type="InterPro" id="IPR023203">
    <property type="entry name" value="TTHA0068_sf"/>
</dbReference>
<dbReference type="RefSeq" id="WP_013159391.1">
    <property type="nucleotide sequence ID" value="NC_014212.1"/>
</dbReference>
<dbReference type="OrthoDB" id="32765at2"/>
<dbReference type="EMBL" id="CP002042">
    <property type="protein sequence ID" value="ADH64859.1"/>
    <property type="molecule type" value="Genomic_DNA"/>
</dbReference>
<accession>D7BDN9</accession>
<dbReference type="Proteomes" id="UP000001916">
    <property type="component" value="Chromosome"/>
</dbReference>